<sequence length="689" mass="75712">MSASSDAIELSQEPGSYRYFYDLAFEHITDFYWSGSIEDITKAIEALKKASSISSNSDALVNLANFLFKRFELTKDTLDLDGAIAMQQQGIALQTEANAGSFDNLGKMLQFRFEKYSSSNEDFEGAMQAFHSAMSTTSGKPNIRLESARAYAELRQRRHGASSVLDIYKFAMDLIPHLSRVATPLNIRYMWIPCIRDTVDAAVAAAIEAGDLALALEWFEKGRCIVWGQVLRLRTPLDDLRDVAPKLAEEVHGVLEQISVTTDTLEMLLNQAIRSDVVDQTREKGRKLASRLDELVQDVRRLEGFRNFMQQETLEELRGAAVHGPIVALNVSPRRCDALALVPGCDAIVHVPLPDVTHGKIAQMRAYFQDSLRRAGVRNRAFGPANTQRGVAFGSMEPVLSKLWSHVVAPVLKTLGYLDKTCAPNLEPHRITWCPSGPLSFLPLHAAGIYDTRQADRPRVFDFIVSSYTPSLSALLSAVRRKNLQSMQHKGPRVLAISQPATPNQSPLPGTVKEVVTVQTTVGAEKLTWLNDADATTTSVLGLMEKHAWVHLACHAVQDVDAPTLSAFMLHDGGMALRAIMKLAFGTQELAVLSACQTATGEGEFSEEAVHLAAGMLMAGYPSVIATMWSIGDEDAPIVMEKLYSYLLGEAGGDSGYSAHALHYAVQHLRESVGENSFLKWVPFIHVGI</sequence>
<keyword evidence="2" id="KW-1185">Reference proteome</keyword>
<gene>
    <name evidence="1" type="ORF">BV22DRAFT_1131663</name>
</gene>
<evidence type="ECO:0000313" key="1">
    <source>
        <dbReference type="EMBL" id="KAH7922170.1"/>
    </source>
</evidence>
<dbReference type="EMBL" id="MU266495">
    <property type="protein sequence ID" value="KAH7922170.1"/>
    <property type="molecule type" value="Genomic_DNA"/>
</dbReference>
<dbReference type="Proteomes" id="UP000790709">
    <property type="component" value="Unassembled WGS sequence"/>
</dbReference>
<accession>A0ACB8B8N2</accession>
<proteinExistence type="predicted"/>
<evidence type="ECO:0000313" key="2">
    <source>
        <dbReference type="Proteomes" id="UP000790709"/>
    </source>
</evidence>
<comment type="caution">
    <text evidence="1">The sequence shown here is derived from an EMBL/GenBank/DDBJ whole genome shotgun (WGS) entry which is preliminary data.</text>
</comment>
<organism evidence="1 2">
    <name type="scientific">Leucogyrophana mollusca</name>
    <dbReference type="NCBI Taxonomy" id="85980"/>
    <lineage>
        <taxon>Eukaryota</taxon>
        <taxon>Fungi</taxon>
        <taxon>Dikarya</taxon>
        <taxon>Basidiomycota</taxon>
        <taxon>Agaricomycotina</taxon>
        <taxon>Agaricomycetes</taxon>
        <taxon>Agaricomycetidae</taxon>
        <taxon>Boletales</taxon>
        <taxon>Boletales incertae sedis</taxon>
        <taxon>Leucogyrophana</taxon>
    </lineage>
</organism>
<reference evidence="1" key="1">
    <citation type="journal article" date="2021" name="New Phytol.">
        <title>Evolutionary innovations through gain and loss of genes in the ectomycorrhizal Boletales.</title>
        <authorList>
            <person name="Wu G."/>
            <person name="Miyauchi S."/>
            <person name="Morin E."/>
            <person name="Kuo A."/>
            <person name="Drula E."/>
            <person name="Varga T."/>
            <person name="Kohler A."/>
            <person name="Feng B."/>
            <person name="Cao Y."/>
            <person name="Lipzen A."/>
            <person name="Daum C."/>
            <person name="Hundley H."/>
            <person name="Pangilinan J."/>
            <person name="Johnson J."/>
            <person name="Barry K."/>
            <person name="LaButti K."/>
            <person name="Ng V."/>
            <person name="Ahrendt S."/>
            <person name="Min B."/>
            <person name="Choi I.G."/>
            <person name="Park H."/>
            <person name="Plett J.M."/>
            <person name="Magnuson J."/>
            <person name="Spatafora J.W."/>
            <person name="Nagy L.G."/>
            <person name="Henrissat B."/>
            <person name="Grigoriev I.V."/>
            <person name="Yang Z.L."/>
            <person name="Xu J."/>
            <person name="Martin F.M."/>
        </authorList>
    </citation>
    <scope>NUCLEOTIDE SEQUENCE</scope>
    <source>
        <strain evidence="1">KUC20120723A-06</strain>
    </source>
</reference>
<name>A0ACB8B8N2_9AGAM</name>
<protein>
    <submittedName>
        <fullName evidence="1">Uncharacterized protein</fullName>
    </submittedName>
</protein>